<feature type="transmembrane region" description="Helical" evidence="1">
    <location>
        <begin position="295"/>
        <end position="314"/>
    </location>
</feature>
<feature type="transmembrane region" description="Helical" evidence="1">
    <location>
        <begin position="326"/>
        <end position="349"/>
    </location>
</feature>
<evidence type="ECO:0000259" key="2">
    <source>
        <dbReference type="Pfam" id="PF01757"/>
    </source>
</evidence>
<feature type="domain" description="Acyltransferase 3" evidence="2">
    <location>
        <begin position="10"/>
        <end position="341"/>
    </location>
</feature>
<dbReference type="PANTHER" id="PTHR37312">
    <property type="entry name" value="MEMBRANE-BOUND ACYLTRANSFERASE YKRP-RELATED"/>
    <property type="match status" value="1"/>
</dbReference>
<dbReference type="GO" id="GO:0016747">
    <property type="term" value="F:acyltransferase activity, transferring groups other than amino-acyl groups"/>
    <property type="evidence" value="ECO:0007669"/>
    <property type="project" value="InterPro"/>
</dbReference>
<feature type="transmembrane region" description="Helical" evidence="1">
    <location>
        <begin position="261"/>
        <end position="283"/>
    </location>
</feature>
<gene>
    <name evidence="3" type="ORF">OPDIPICF_01978</name>
</gene>
<feature type="transmembrane region" description="Helical" evidence="1">
    <location>
        <begin position="12"/>
        <end position="31"/>
    </location>
</feature>
<dbReference type="InterPro" id="IPR052734">
    <property type="entry name" value="Nod_factor_acetyltransferase"/>
</dbReference>
<sequence>MQKKKSSLDWLVASRGYAMFGVFLGHLMISYRIDADMTSLITVGRFLEPTFVPFFVMLTGAFYQRGKNRFRSYAWLKFSQRMIPFYFYLLLVLPFHFIFMPEADPLKWLPMYVVAVPYLSWPTWFLAALFISEIIYFFLQPFGKSKPKIILLALTCYTLGWLYNHYLFELPPVASLIGLVSMLHASLVFCGFFFVGMLLKPFIMRFSRWPTYKVVLLGCLCLALMTPGVLLNSFTVPPEGHYRALFSQEMVIISAGQYGNYFWFLSSTLFGAGTLLCISRLIPVTAIMRTCGDQSLLLLGLNAIFHGVLNSYIVEYFPPPANTLLWTLPYTLVLAMVSMLICLPVAIILSRYLPQLTGRPMLSGPWLPAIYHKPAPSPKR</sequence>
<dbReference type="InterPro" id="IPR002656">
    <property type="entry name" value="Acyl_transf_3_dom"/>
</dbReference>
<feature type="transmembrane region" description="Helical" evidence="1">
    <location>
        <begin position="83"/>
        <end position="101"/>
    </location>
</feature>
<feature type="transmembrane region" description="Helical" evidence="1">
    <location>
        <begin position="121"/>
        <end position="139"/>
    </location>
</feature>
<reference evidence="3 4" key="1">
    <citation type="submission" date="2019-11" db="EMBL/GenBank/DDBJ databases">
        <authorList>
            <person name="Holert J."/>
        </authorList>
    </citation>
    <scope>NUCLEOTIDE SEQUENCE [LARGE SCALE GENOMIC DNA]</scope>
    <source>
        <strain evidence="3">SB11_3</strain>
    </source>
</reference>
<feature type="transmembrane region" description="Helical" evidence="1">
    <location>
        <begin position="211"/>
        <end position="231"/>
    </location>
</feature>
<dbReference type="PANTHER" id="PTHR37312:SF1">
    <property type="entry name" value="MEMBRANE-BOUND ACYLTRANSFERASE YKRP-RELATED"/>
    <property type="match status" value="1"/>
</dbReference>
<accession>A0A5S9QEU0</accession>
<name>A0A5S9QEU0_9GAMM</name>
<organism evidence="3 4">
    <name type="scientific">BD1-7 clade bacterium</name>
    <dbReference type="NCBI Taxonomy" id="2029982"/>
    <lineage>
        <taxon>Bacteria</taxon>
        <taxon>Pseudomonadati</taxon>
        <taxon>Pseudomonadota</taxon>
        <taxon>Gammaproteobacteria</taxon>
        <taxon>Cellvibrionales</taxon>
        <taxon>Spongiibacteraceae</taxon>
        <taxon>BD1-7 clade</taxon>
    </lineage>
</organism>
<evidence type="ECO:0000313" key="3">
    <source>
        <dbReference type="EMBL" id="CAA0116923.1"/>
    </source>
</evidence>
<dbReference type="Proteomes" id="UP000441399">
    <property type="component" value="Unassembled WGS sequence"/>
</dbReference>
<dbReference type="AlphaFoldDB" id="A0A5S9QEU0"/>
<dbReference type="EMBL" id="CACSIO010000023">
    <property type="protein sequence ID" value="CAA0116923.1"/>
    <property type="molecule type" value="Genomic_DNA"/>
</dbReference>
<feature type="transmembrane region" description="Helical" evidence="1">
    <location>
        <begin position="174"/>
        <end position="199"/>
    </location>
</feature>
<keyword evidence="4" id="KW-1185">Reference proteome</keyword>
<protein>
    <recommendedName>
        <fullName evidence="2">Acyltransferase 3 domain-containing protein</fullName>
    </recommendedName>
</protein>
<feature type="transmembrane region" description="Helical" evidence="1">
    <location>
        <begin position="151"/>
        <end position="168"/>
    </location>
</feature>
<keyword evidence="1" id="KW-1133">Transmembrane helix</keyword>
<evidence type="ECO:0000256" key="1">
    <source>
        <dbReference type="SAM" id="Phobius"/>
    </source>
</evidence>
<keyword evidence="1" id="KW-0812">Transmembrane</keyword>
<keyword evidence="1" id="KW-0472">Membrane</keyword>
<dbReference type="Pfam" id="PF01757">
    <property type="entry name" value="Acyl_transf_3"/>
    <property type="match status" value="1"/>
</dbReference>
<evidence type="ECO:0000313" key="4">
    <source>
        <dbReference type="Proteomes" id="UP000441399"/>
    </source>
</evidence>
<feature type="transmembrane region" description="Helical" evidence="1">
    <location>
        <begin position="43"/>
        <end position="63"/>
    </location>
</feature>
<dbReference type="OrthoDB" id="9814956at2"/>
<proteinExistence type="predicted"/>